<evidence type="ECO:0000313" key="5">
    <source>
        <dbReference type="EMBL" id="PJZ93606.1"/>
    </source>
</evidence>
<dbReference type="Gene3D" id="3.40.50.300">
    <property type="entry name" value="P-loop containing nucleotide triphosphate hydrolases"/>
    <property type="match status" value="1"/>
</dbReference>
<dbReference type="Gene3D" id="1.10.8.60">
    <property type="match status" value="1"/>
</dbReference>
<evidence type="ECO:0000256" key="1">
    <source>
        <dbReference type="ARBA" id="ARBA00022679"/>
    </source>
</evidence>
<dbReference type="AlphaFoldDB" id="A0A2N0BAQ8"/>
<reference evidence="5" key="1">
    <citation type="submission" date="2017-07" db="EMBL/GenBank/DDBJ databases">
        <title>Leptospira spp. isolated from tropical soils.</title>
        <authorList>
            <person name="Thibeaux R."/>
            <person name="Iraola G."/>
            <person name="Ferres I."/>
            <person name="Bierque E."/>
            <person name="Girault D."/>
            <person name="Soupe-Gilbert M.-E."/>
            <person name="Picardeau M."/>
            <person name="Goarant C."/>
        </authorList>
    </citation>
    <scope>NUCLEOTIDE SEQUENCE [LARGE SCALE GENOMIC DNA]</scope>
    <source>
        <strain evidence="5">ATI7-C-A5</strain>
    </source>
</reference>
<keyword evidence="3" id="KW-0235">DNA replication</keyword>
<protein>
    <submittedName>
        <fullName evidence="5">DNA polymerase III subunit delta</fullName>
    </submittedName>
</protein>
<dbReference type="GO" id="GO:0006261">
    <property type="term" value="P:DNA-templated DNA replication"/>
    <property type="evidence" value="ECO:0007669"/>
    <property type="project" value="TreeGrafter"/>
</dbReference>
<evidence type="ECO:0000256" key="4">
    <source>
        <dbReference type="ARBA" id="ARBA00022932"/>
    </source>
</evidence>
<dbReference type="OrthoDB" id="334815at2"/>
<keyword evidence="2" id="KW-0548">Nucleotidyltransferase</keyword>
<accession>A0A2N0BAQ8</accession>
<keyword evidence="4" id="KW-0239">DNA-directed DNA polymerase</keyword>
<organism evidence="5">
    <name type="scientific">Leptospira ellisii</name>
    <dbReference type="NCBI Taxonomy" id="2023197"/>
    <lineage>
        <taxon>Bacteria</taxon>
        <taxon>Pseudomonadati</taxon>
        <taxon>Spirochaetota</taxon>
        <taxon>Spirochaetia</taxon>
        <taxon>Leptospirales</taxon>
        <taxon>Leptospiraceae</taxon>
        <taxon>Leptospira</taxon>
    </lineage>
</organism>
<dbReference type="PANTHER" id="PTHR34388:SF1">
    <property type="entry name" value="DNA POLYMERASE III SUBUNIT DELTA"/>
    <property type="match status" value="1"/>
</dbReference>
<evidence type="ECO:0000256" key="2">
    <source>
        <dbReference type="ARBA" id="ARBA00022695"/>
    </source>
</evidence>
<evidence type="ECO:0000256" key="3">
    <source>
        <dbReference type="ARBA" id="ARBA00022705"/>
    </source>
</evidence>
<dbReference type="InterPro" id="IPR027417">
    <property type="entry name" value="P-loop_NTPase"/>
</dbReference>
<gene>
    <name evidence="5" type="ORF">CH379_06960</name>
</gene>
<name>A0A2N0BAQ8_9LEPT</name>
<dbReference type="GO" id="GO:0009360">
    <property type="term" value="C:DNA polymerase III complex"/>
    <property type="evidence" value="ECO:0007669"/>
    <property type="project" value="TreeGrafter"/>
</dbReference>
<dbReference type="NCBIfam" id="TIGR01128">
    <property type="entry name" value="holA"/>
    <property type="match status" value="1"/>
</dbReference>
<dbReference type="InterPro" id="IPR005790">
    <property type="entry name" value="DNA_polIII_delta"/>
</dbReference>
<dbReference type="EMBL" id="NPEF01000053">
    <property type="protein sequence ID" value="PJZ93606.1"/>
    <property type="molecule type" value="Genomic_DNA"/>
</dbReference>
<dbReference type="GO" id="GO:0003677">
    <property type="term" value="F:DNA binding"/>
    <property type="evidence" value="ECO:0007669"/>
    <property type="project" value="InterPro"/>
</dbReference>
<keyword evidence="1" id="KW-0808">Transferase</keyword>
<dbReference type="GO" id="GO:0003887">
    <property type="term" value="F:DNA-directed DNA polymerase activity"/>
    <property type="evidence" value="ECO:0007669"/>
    <property type="project" value="UniProtKB-KW"/>
</dbReference>
<dbReference type="PANTHER" id="PTHR34388">
    <property type="entry name" value="DNA POLYMERASE III SUBUNIT DELTA"/>
    <property type="match status" value="1"/>
</dbReference>
<comment type="caution">
    <text evidence="5">The sequence shown here is derived from an EMBL/GenBank/DDBJ whole genome shotgun (WGS) entry which is preliminary data.</text>
</comment>
<proteinExistence type="predicted"/>
<sequence length="365" mass="42905">MKANASKTKEYKNSIEFLSEFGKELPPVVFVAAKESYEFEILAERYKEAIRKTGEAFEIVVFVSEPGDFERFQSEAFNLDMFSARKLFIIKSGLDFFKPISGGKGKNSESIQKRFSDFPESLQLLVHYNHWEVPNKVLQIFGGKARLIKTKNFYPNETRAGLTQACKEIGVQLDEDAADEFIHKIPPSMGAYLQSLSKLKLYLNKKTFVRQDIEDVLLFNSELNSSSLVDFFMESDRIRFFKELGKFQTGKDSFLLFFTILKDRIDQLRKYKILSRKYEGSLSDEEFYEYLDIQSYSPARKNFVRNRLKRETSFFSDKVILELYDFMIDMNVRIPDGSEKEGAEFYFNRRMEDFFLQLRRKDRIL</sequence>